<dbReference type="PANTHER" id="PTHR35871:SF1">
    <property type="entry name" value="CXC1-LIKE CYSTEINE CLUSTER ASSOCIATED WITH KDZ TRANSPOSASES DOMAIN-CONTAINING PROTEIN"/>
    <property type="match status" value="1"/>
</dbReference>
<feature type="non-terminal residue" evidence="1">
    <location>
        <position position="118"/>
    </location>
</feature>
<dbReference type="Proteomes" id="UP000789901">
    <property type="component" value="Unassembled WGS sequence"/>
</dbReference>
<dbReference type="EMBL" id="CAJVQB010075335">
    <property type="protein sequence ID" value="CAG8844281.1"/>
    <property type="molecule type" value="Genomic_DNA"/>
</dbReference>
<protein>
    <submittedName>
        <fullName evidence="1">5085_t:CDS:1</fullName>
    </submittedName>
</protein>
<evidence type="ECO:0000313" key="2">
    <source>
        <dbReference type="Proteomes" id="UP000789901"/>
    </source>
</evidence>
<gene>
    <name evidence="1" type="ORF">GMARGA_LOCUS37012</name>
</gene>
<evidence type="ECO:0000313" key="1">
    <source>
        <dbReference type="EMBL" id="CAG8844281.1"/>
    </source>
</evidence>
<name>A0ABN7WZ95_GIGMA</name>
<accession>A0ABN7WZ95</accession>
<keyword evidence="2" id="KW-1185">Reference proteome</keyword>
<sequence length="118" mass="13833">EQPLRKKGLRKELHVSEFLVETIGRLKDEEGETRLIMQLGTNHDGYWDRHKLLPQVKNGIEIFERTYPRYIGVWAFDNATSHKVMVPDALVAARINLKPNFLNKCELIQQEIEKRGHK</sequence>
<proteinExistence type="predicted"/>
<organism evidence="1 2">
    <name type="scientific">Gigaspora margarita</name>
    <dbReference type="NCBI Taxonomy" id="4874"/>
    <lineage>
        <taxon>Eukaryota</taxon>
        <taxon>Fungi</taxon>
        <taxon>Fungi incertae sedis</taxon>
        <taxon>Mucoromycota</taxon>
        <taxon>Glomeromycotina</taxon>
        <taxon>Glomeromycetes</taxon>
        <taxon>Diversisporales</taxon>
        <taxon>Gigasporaceae</taxon>
        <taxon>Gigaspora</taxon>
    </lineage>
</organism>
<reference evidence="1 2" key="1">
    <citation type="submission" date="2021-06" db="EMBL/GenBank/DDBJ databases">
        <authorList>
            <person name="Kallberg Y."/>
            <person name="Tangrot J."/>
            <person name="Rosling A."/>
        </authorList>
    </citation>
    <scope>NUCLEOTIDE SEQUENCE [LARGE SCALE GENOMIC DNA]</scope>
    <source>
        <strain evidence="1 2">120-4 pot B 10/14</strain>
    </source>
</reference>
<dbReference type="PANTHER" id="PTHR35871">
    <property type="entry name" value="EXPRESSED PROTEIN"/>
    <property type="match status" value="1"/>
</dbReference>
<comment type="caution">
    <text evidence="1">The sequence shown here is derived from an EMBL/GenBank/DDBJ whole genome shotgun (WGS) entry which is preliminary data.</text>
</comment>
<feature type="non-terminal residue" evidence="1">
    <location>
        <position position="1"/>
    </location>
</feature>